<feature type="transmembrane region" description="Helical" evidence="14">
    <location>
        <begin position="447"/>
        <end position="471"/>
    </location>
</feature>
<keyword evidence="10 14" id="KW-0472">Membrane</keyword>
<evidence type="ECO:0000256" key="6">
    <source>
        <dbReference type="ARBA" id="ARBA00022679"/>
    </source>
</evidence>
<dbReference type="Pfam" id="PF09924">
    <property type="entry name" value="LPG_synthase_C"/>
    <property type="match status" value="1"/>
</dbReference>
<dbReference type="PATRIC" id="fig|380242.3.peg.2504"/>
<feature type="transmembrane region" description="Helical" evidence="14">
    <location>
        <begin position="284"/>
        <end position="303"/>
    </location>
</feature>
<evidence type="ECO:0000256" key="10">
    <source>
        <dbReference type="ARBA" id="ARBA00023136"/>
    </source>
</evidence>
<evidence type="ECO:0000256" key="8">
    <source>
        <dbReference type="ARBA" id="ARBA00022989"/>
    </source>
</evidence>
<evidence type="ECO:0000256" key="3">
    <source>
        <dbReference type="ARBA" id="ARBA00012014"/>
    </source>
</evidence>
<dbReference type="NCBIfam" id="NF033480">
    <property type="entry name" value="bifunc_MprF"/>
    <property type="match status" value="1"/>
</dbReference>
<evidence type="ECO:0000256" key="14">
    <source>
        <dbReference type="SAM" id="Phobius"/>
    </source>
</evidence>
<keyword evidence="5" id="KW-1003">Cell membrane</keyword>
<feature type="transmembrane region" description="Helical" evidence="14">
    <location>
        <begin position="164"/>
        <end position="181"/>
    </location>
</feature>
<dbReference type="EMBL" id="LAQJ01000203">
    <property type="protein sequence ID" value="KKO19280.1"/>
    <property type="molecule type" value="Genomic_DNA"/>
</dbReference>
<dbReference type="PANTHER" id="PTHR34697">
    <property type="entry name" value="PHOSPHATIDYLGLYCEROL LYSYLTRANSFERASE"/>
    <property type="match status" value="1"/>
</dbReference>
<dbReference type="InterPro" id="IPR022791">
    <property type="entry name" value="L-PG_synthase/AglD"/>
</dbReference>
<feature type="transmembrane region" description="Helical" evidence="14">
    <location>
        <begin position="392"/>
        <end position="412"/>
    </location>
</feature>
<keyword evidence="16" id="KW-0012">Acyltransferase</keyword>
<dbReference type="Pfam" id="PF03706">
    <property type="entry name" value="LPG_synthase_TM"/>
    <property type="match status" value="1"/>
</dbReference>
<keyword evidence="8 14" id="KW-1133">Transmembrane helix</keyword>
<keyword evidence="9" id="KW-0443">Lipid metabolism</keyword>
<feature type="transmembrane region" description="Helical" evidence="14">
    <location>
        <begin position="202"/>
        <end position="223"/>
    </location>
</feature>
<evidence type="ECO:0000256" key="1">
    <source>
        <dbReference type="ARBA" id="ARBA00004651"/>
    </source>
</evidence>
<comment type="similarity">
    <text evidence="2">Belongs to the LPG synthase family.</text>
</comment>
<keyword evidence="11" id="KW-0046">Antibiotic resistance</keyword>
<keyword evidence="7 14" id="KW-0812">Transmembrane</keyword>
<evidence type="ECO:0000256" key="7">
    <source>
        <dbReference type="ARBA" id="ARBA00022692"/>
    </source>
</evidence>
<feature type="domain" description="Phosphatidylglycerol lysyltransferase C-terminal" evidence="15">
    <location>
        <begin position="534"/>
        <end position="822"/>
    </location>
</feature>
<feature type="transmembrane region" description="Helical" evidence="14">
    <location>
        <begin position="491"/>
        <end position="510"/>
    </location>
</feature>
<evidence type="ECO:0000256" key="11">
    <source>
        <dbReference type="ARBA" id="ARBA00023251"/>
    </source>
</evidence>
<evidence type="ECO:0000256" key="13">
    <source>
        <dbReference type="ARBA" id="ARBA00047540"/>
    </source>
</evidence>
<name>A0A0M2UUJ1_9BACT</name>
<evidence type="ECO:0000256" key="12">
    <source>
        <dbReference type="ARBA" id="ARBA00031899"/>
    </source>
</evidence>
<dbReference type="GO" id="GO:0006629">
    <property type="term" value="P:lipid metabolic process"/>
    <property type="evidence" value="ECO:0007669"/>
    <property type="project" value="UniProtKB-KW"/>
</dbReference>
<dbReference type="InterPro" id="IPR051211">
    <property type="entry name" value="PG_lysyltransferase"/>
</dbReference>
<protein>
    <recommendedName>
        <fullName evidence="4">Phosphatidylglycerol lysyltransferase</fullName>
        <ecNumber evidence="3">2.3.2.3</ecNumber>
    </recommendedName>
    <alternativeName>
        <fullName evidence="12">Lysylphosphatidylglycerol synthase</fullName>
    </alternativeName>
</protein>
<gene>
    <name evidence="16" type="primary">mprF</name>
    <name evidence="16" type="ORF">BROFUL_02011</name>
</gene>
<feature type="transmembrane region" description="Helical" evidence="14">
    <location>
        <begin position="123"/>
        <end position="144"/>
    </location>
</feature>
<comment type="subcellular location">
    <subcellularLocation>
        <location evidence="1">Cell membrane</location>
        <topology evidence="1">Multi-pass membrane protein</topology>
    </subcellularLocation>
</comment>
<dbReference type="InterPro" id="IPR024320">
    <property type="entry name" value="LPG_synthase_C"/>
</dbReference>
<feature type="transmembrane region" description="Helical" evidence="14">
    <location>
        <begin position="366"/>
        <end position="385"/>
    </location>
</feature>
<evidence type="ECO:0000313" key="16">
    <source>
        <dbReference type="EMBL" id="KKO19280.1"/>
    </source>
</evidence>
<dbReference type="Proteomes" id="UP000034954">
    <property type="component" value="Unassembled WGS sequence"/>
</dbReference>
<accession>A0A0M2UUJ1</accession>
<dbReference type="GO" id="GO:0046677">
    <property type="term" value="P:response to antibiotic"/>
    <property type="evidence" value="ECO:0007669"/>
    <property type="project" value="UniProtKB-KW"/>
</dbReference>
<dbReference type="PANTHER" id="PTHR34697:SF2">
    <property type="entry name" value="PHOSPHATIDYLGLYCEROL LYSYLTRANSFERASE"/>
    <property type="match status" value="1"/>
</dbReference>
<dbReference type="InterPro" id="IPR016181">
    <property type="entry name" value="Acyl_CoA_acyltransferase"/>
</dbReference>
<feature type="transmembrane region" description="Helical" evidence="14">
    <location>
        <begin position="229"/>
        <end position="247"/>
    </location>
</feature>
<dbReference type="GO" id="GO:0050071">
    <property type="term" value="F:phosphatidylglycerol lysyltransferase activity"/>
    <property type="evidence" value="ECO:0007669"/>
    <property type="project" value="UniProtKB-EC"/>
</dbReference>
<comment type="catalytic activity">
    <reaction evidence="13">
        <text>L-lysyl-tRNA(Lys) + a 1,2-diacyl-sn-glycero-3-phospho-(1'-sn-glycerol) = a 1,2-diacyl-sn-glycero-3-phospho-1'-(3'-O-L-lysyl)-sn-glycerol + tRNA(Lys)</text>
        <dbReference type="Rhea" id="RHEA:10668"/>
        <dbReference type="Rhea" id="RHEA-COMP:9696"/>
        <dbReference type="Rhea" id="RHEA-COMP:9697"/>
        <dbReference type="ChEBI" id="CHEBI:64716"/>
        <dbReference type="ChEBI" id="CHEBI:75792"/>
        <dbReference type="ChEBI" id="CHEBI:78442"/>
        <dbReference type="ChEBI" id="CHEBI:78529"/>
        <dbReference type="EC" id="2.3.2.3"/>
    </reaction>
</comment>
<proteinExistence type="inferred from homology"/>
<feature type="transmembrane region" description="Helical" evidence="14">
    <location>
        <begin position="45"/>
        <end position="63"/>
    </location>
</feature>
<dbReference type="GO" id="GO:0005886">
    <property type="term" value="C:plasma membrane"/>
    <property type="evidence" value="ECO:0007669"/>
    <property type="project" value="UniProtKB-SubCell"/>
</dbReference>
<dbReference type="AlphaFoldDB" id="A0A0M2UUJ1"/>
<organism evidence="16 17">
    <name type="scientific">Candidatus Brocadia fulgida</name>
    <dbReference type="NCBI Taxonomy" id="380242"/>
    <lineage>
        <taxon>Bacteria</taxon>
        <taxon>Pseudomonadati</taxon>
        <taxon>Planctomycetota</taxon>
        <taxon>Candidatus Brocadiia</taxon>
        <taxon>Candidatus Brocadiales</taxon>
        <taxon>Candidatus Brocadiaceae</taxon>
        <taxon>Candidatus Brocadia</taxon>
    </lineage>
</organism>
<dbReference type="SUPFAM" id="SSF55729">
    <property type="entry name" value="Acyl-CoA N-acyltransferases (Nat)"/>
    <property type="match status" value="1"/>
</dbReference>
<evidence type="ECO:0000256" key="4">
    <source>
        <dbReference type="ARBA" id="ARBA00021546"/>
    </source>
</evidence>
<evidence type="ECO:0000256" key="2">
    <source>
        <dbReference type="ARBA" id="ARBA00008627"/>
    </source>
</evidence>
<keyword evidence="6 16" id="KW-0808">Transferase</keyword>
<feature type="transmembrane region" description="Helical" evidence="14">
    <location>
        <begin position="323"/>
        <end position="346"/>
    </location>
</feature>
<dbReference type="EC" id="2.3.2.3" evidence="3"/>
<evidence type="ECO:0000313" key="17">
    <source>
        <dbReference type="Proteomes" id="UP000034954"/>
    </source>
</evidence>
<dbReference type="GO" id="GO:0055091">
    <property type="term" value="P:phospholipid homeostasis"/>
    <property type="evidence" value="ECO:0007669"/>
    <property type="project" value="TreeGrafter"/>
</dbReference>
<comment type="caution">
    <text evidence="16">The sequence shown here is derived from an EMBL/GenBank/DDBJ whole genome shotgun (WGS) entry which is preliminary data.</text>
</comment>
<evidence type="ECO:0000256" key="9">
    <source>
        <dbReference type="ARBA" id="ARBA00023098"/>
    </source>
</evidence>
<keyword evidence="17" id="KW-1185">Reference proteome</keyword>
<evidence type="ECO:0000259" key="15">
    <source>
        <dbReference type="Pfam" id="PF09924"/>
    </source>
</evidence>
<sequence length="850" mass="95421">MKKKLLQSLGALFGLLLFAAALYVLRYELKEYHYQDVLHQLKTIPASHLLVALVLTVFSYLAMIEYESVALRYVHRPLGYNKLATAGFIGYAFSNSVGTPMHAAIRYRLYSAWGLSAIDVTKIVIFSGLSYWLGIFTIGGIVFLSEPLGIPALIHLRFVSEPHLGIFFLVFITGYLLFSAMRKKPLRVLKWEFSIPSLKFSLSSTVIACLDVILNGSVLYVLLPSMEKLSYLKILGIFVLSQIATLVSQVPGGLGIIETVFIVFLSPTLPASSILGSLLVFRGIYYLLPICFATVLLGIHELLLRKEACRLFARIFGQWTPEIIPTVLSVTSFVGGAILLFSGAIPAVNIRIMWLKDLLPLSVMEISHFLGSIAGVLLLLLSWGLQRRLNAVYSLTIALLSAGIVFSLLKGFDYEEAVVLALMLGALLPSRRHFYRKTSLINEPFTARWIAAIVIVILCSVWLGFFCHKHVAYSNELWWHFSLSGNAPRFLRATAGVVILALFFAVLKLLRPAFAKPSIPLATDLEIVRAIVKGSKGTYANFALLGDKLFLLNERRNAFIMYAINGRSWVALGDPVGPENEMPELIWKFHELCDRHDGWTVFYEVNRRNLPIYIDLGLTLLKLGEEARVPLTTFSLEGSARKGLRHTCNRLEKEGCTFELVPTTTIPSLLPKLKIISDAWLQEKNITEKGFSIGFFDTEYLKHYPAGIVRKNGKIIAFVNVWLSSEKAEVSGDLMRHFPDAPNGVMEYLFVQLMLWGKQEGYKWFNLGMAPLSGLEEHALAPLWSRLGSLVFRHGEHFYNFQGLRQYKEKFDPEWEPKYLAFPGGLKLPRILTNIAFLILRGTRGVVAIL</sequence>
<evidence type="ECO:0000256" key="5">
    <source>
        <dbReference type="ARBA" id="ARBA00022475"/>
    </source>
</evidence>
<reference evidence="16 17" key="1">
    <citation type="journal article" date="2013" name="BMC Microbiol.">
        <title>Identification of the type II cytochrome c maturation pathway in anammox bacteria by comparative genomics.</title>
        <authorList>
            <person name="Ferousi C."/>
            <person name="Speth D.R."/>
            <person name="Reimann J."/>
            <person name="Op den Camp H.J."/>
            <person name="Allen J.W."/>
            <person name="Keltjens J.T."/>
            <person name="Jetten M.S."/>
        </authorList>
    </citation>
    <scope>NUCLEOTIDE SEQUENCE [LARGE SCALE GENOMIC DNA]</scope>
    <source>
        <strain evidence="16">RU1</strain>
    </source>
</reference>